<feature type="region of interest" description="Disordered" evidence="1">
    <location>
        <begin position="330"/>
        <end position="349"/>
    </location>
</feature>
<keyword evidence="3" id="KW-1185">Reference proteome</keyword>
<proteinExistence type="predicted"/>
<evidence type="ECO:0000313" key="3">
    <source>
        <dbReference type="Proteomes" id="UP001432322"/>
    </source>
</evidence>
<name>A0AAV5V3Y3_9BILA</name>
<comment type="caution">
    <text evidence="2">The sequence shown here is derived from an EMBL/GenBank/DDBJ whole genome shotgun (WGS) entry which is preliminary data.</text>
</comment>
<reference evidence="2" key="1">
    <citation type="submission" date="2023-10" db="EMBL/GenBank/DDBJ databases">
        <title>Genome assembly of Pristionchus species.</title>
        <authorList>
            <person name="Yoshida K."/>
            <person name="Sommer R.J."/>
        </authorList>
    </citation>
    <scope>NUCLEOTIDE SEQUENCE</scope>
    <source>
        <strain evidence="2">RS5133</strain>
    </source>
</reference>
<evidence type="ECO:0000256" key="1">
    <source>
        <dbReference type="SAM" id="MobiDB-lite"/>
    </source>
</evidence>
<accession>A0AAV5V3Y3</accession>
<protein>
    <recommendedName>
        <fullName evidence="4">BAR domain-containing protein</fullName>
    </recommendedName>
</protein>
<feature type="non-terminal residue" evidence="2">
    <location>
        <position position="383"/>
    </location>
</feature>
<sequence length="383" mass="43780">MSPTRFPRRHEIMREVPENRKEAAQALEGRYGADLIAAEMRLQREREDELRRSRSQLGLPDLQDTLQLWRQGYRGLSTNCLASATSFDHGLNHDFGHMSKAQSITELSQARGRPSTNNPTTVSIVNDAHLDEQVEAYKSYVEGFQRLNDSLALYQSKPLTIVRDKQSSQMIISTDAAGYAPKLSKLASEALNTVGNVHREWTSHELQHYAKSKPILANYTTWMREQGMAGIQEIKTMHMARNQFDAATIAHAKKANPEKKKKLDQTKERYESIRNKLVNDKFNAMEKTFDEHRDVCVEMFKEMKHFHNAMVVSSEHPFTALLSKLDEAAKANASKQPTQSEEKIEPTRVDYKAVRPDGNCRPVIRKLSEMPKDDGQYECLDNM</sequence>
<organism evidence="2 3">
    <name type="scientific">Pristionchus fissidentatus</name>
    <dbReference type="NCBI Taxonomy" id="1538716"/>
    <lineage>
        <taxon>Eukaryota</taxon>
        <taxon>Metazoa</taxon>
        <taxon>Ecdysozoa</taxon>
        <taxon>Nematoda</taxon>
        <taxon>Chromadorea</taxon>
        <taxon>Rhabditida</taxon>
        <taxon>Rhabditina</taxon>
        <taxon>Diplogasteromorpha</taxon>
        <taxon>Diplogasteroidea</taxon>
        <taxon>Neodiplogasteridae</taxon>
        <taxon>Pristionchus</taxon>
    </lineage>
</organism>
<dbReference type="EMBL" id="BTSY01000002">
    <property type="protein sequence ID" value="GMT14164.1"/>
    <property type="molecule type" value="Genomic_DNA"/>
</dbReference>
<evidence type="ECO:0008006" key="4">
    <source>
        <dbReference type="Google" id="ProtNLM"/>
    </source>
</evidence>
<dbReference type="AlphaFoldDB" id="A0AAV5V3Y3"/>
<feature type="compositionally biased region" description="Basic and acidic residues" evidence="1">
    <location>
        <begin position="340"/>
        <end position="349"/>
    </location>
</feature>
<evidence type="ECO:0000313" key="2">
    <source>
        <dbReference type="EMBL" id="GMT14164.1"/>
    </source>
</evidence>
<dbReference type="Proteomes" id="UP001432322">
    <property type="component" value="Unassembled WGS sequence"/>
</dbReference>
<gene>
    <name evidence="2" type="ORF">PFISCL1PPCAC_5461</name>
</gene>